<evidence type="ECO:0000313" key="2">
    <source>
        <dbReference type="Proteomes" id="UP001054837"/>
    </source>
</evidence>
<gene>
    <name evidence="1" type="ORF">CDAR_424151</name>
</gene>
<dbReference type="AlphaFoldDB" id="A0AAV4T487"/>
<name>A0AAV4T487_9ARAC</name>
<dbReference type="EMBL" id="BPLQ01008891">
    <property type="protein sequence ID" value="GIY40156.1"/>
    <property type="molecule type" value="Genomic_DNA"/>
</dbReference>
<reference evidence="1 2" key="1">
    <citation type="submission" date="2021-06" db="EMBL/GenBank/DDBJ databases">
        <title>Caerostris darwini draft genome.</title>
        <authorList>
            <person name="Kono N."/>
            <person name="Arakawa K."/>
        </authorList>
    </citation>
    <scope>NUCLEOTIDE SEQUENCE [LARGE SCALE GENOMIC DNA]</scope>
</reference>
<keyword evidence="2" id="KW-1185">Reference proteome</keyword>
<dbReference type="Proteomes" id="UP001054837">
    <property type="component" value="Unassembled WGS sequence"/>
</dbReference>
<evidence type="ECO:0000313" key="1">
    <source>
        <dbReference type="EMBL" id="GIY40156.1"/>
    </source>
</evidence>
<protein>
    <submittedName>
        <fullName evidence="1">Uncharacterized protein</fullName>
    </submittedName>
</protein>
<sequence>MNVAPCFNARINVRTAVELSDLPCVSTTPVAPRGKLLQTIVEGWTKGVKRISGVTKKPSIPLRFAVHLEEWPSFLMCTGSFHPATNKSRREAGFVSVTKGKGYRVVWETAAAAIWEKEVNNCIFVIEKSFSDHGKMNNHSPSNISIVIKGRIYVYYFLQNRN</sequence>
<organism evidence="1 2">
    <name type="scientific">Caerostris darwini</name>
    <dbReference type="NCBI Taxonomy" id="1538125"/>
    <lineage>
        <taxon>Eukaryota</taxon>
        <taxon>Metazoa</taxon>
        <taxon>Ecdysozoa</taxon>
        <taxon>Arthropoda</taxon>
        <taxon>Chelicerata</taxon>
        <taxon>Arachnida</taxon>
        <taxon>Araneae</taxon>
        <taxon>Araneomorphae</taxon>
        <taxon>Entelegynae</taxon>
        <taxon>Araneoidea</taxon>
        <taxon>Araneidae</taxon>
        <taxon>Caerostris</taxon>
    </lineage>
</organism>
<accession>A0AAV4T487</accession>
<proteinExistence type="predicted"/>
<comment type="caution">
    <text evidence="1">The sequence shown here is derived from an EMBL/GenBank/DDBJ whole genome shotgun (WGS) entry which is preliminary data.</text>
</comment>